<dbReference type="HOGENOM" id="CLU_3089281_0_0_1"/>
<protein>
    <submittedName>
        <fullName evidence="1">Uncharacterized protein</fullName>
    </submittedName>
</protein>
<dbReference type="InParanoid" id="K1QNQ1"/>
<sequence>MVASKQDVVMALNRDAEIYPDRREVSAVITELVQDLEEDLIAPSDVEDSALI</sequence>
<proteinExistence type="predicted"/>
<dbReference type="AlphaFoldDB" id="K1QNQ1"/>
<name>K1QNQ1_MAGGI</name>
<dbReference type="EMBL" id="JH816014">
    <property type="protein sequence ID" value="EKC23176.1"/>
    <property type="molecule type" value="Genomic_DNA"/>
</dbReference>
<reference evidence="1" key="1">
    <citation type="journal article" date="2012" name="Nature">
        <title>The oyster genome reveals stress adaptation and complexity of shell formation.</title>
        <authorList>
            <person name="Zhang G."/>
            <person name="Fang X."/>
            <person name="Guo X."/>
            <person name="Li L."/>
            <person name="Luo R."/>
            <person name="Xu F."/>
            <person name="Yang P."/>
            <person name="Zhang L."/>
            <person name="Wang X."/>
            <person name="Qi H."/>
            <person name="Xiong Z."/>
            <person name="Que H."/>
            <person name="Xie Y."/>
            <person name="Holland P.W."/>
            <person name="Paps J."/>
            <person name="Zhu Y."/>
            <person name="Wu F."/>
            <person name="Chen Y."/>
            <person name="Wang J."/>
            <person name="Peng C."/>
            <person name="Meng J."/>
            <person name="Yang L."/>
            <person name="Liu J."/>
            <person name="Wen B."/>
            <person name="Zhang N."/>
            <person name="Huang Z."/>
            <person name="Zhu Q."/>
            <person name="Feng Y."/>
            <person name="Mount A."/>
            <person name="Hedgecock D."/>
            <person name="Xu Z."/>
            <person name="Liu Y."/>
            <person name="Domazet-Loso T."/>
            <person name="Du Y."/>
            <person name="Sun X."/>
            <person name="Zhang S."/>
            <person name="Liu B."/>
            <person name="Cheng P."/>
            <person name="Jiang X."/>
            <person name="Li J."/>
            <person name="Fan D."/>
            <person name="Wang W."/>
            <person name="Fu W."/>
            <person name="Wang T."/>
            <person name="Wang B."/>
            <person name="Zhang J."/>
            <person name="Peng Z."/>
            <person name="Li Y."/>
            <person name="Li N."/>
            <person name="Wang J."/>
            <person name="Chen M."/>
            <person name="He Y."/>
            <person name="Tan F."/>
            <person name="Song X."/>
            <person name="Zheng Q."/>
            <person name="Huang R."/>
            <person name="Yang H."/>
            <person name="Du X."/>
            <person name="Chen L."/>
            <person name="Yang M."/>
            <person name="Gaffney P.M."/>
            <person name="Wang S."/>
            <person name="Luo L."/>
            <person name="She Z."/>
            <person name="Ming Y."/>
            <person name="Huang W."/>
            <person name="Zhang S."/>
            <person name="Huang B."/>
            <person name="Zhang Y."/>
            <person name="Qu T."/>
            <person name="Ni P."/>
            <person name="Miao G."/>
            <person name="Wang J."/>
            <person name="Wang Q."/>
            <person name="Steinberg C.E."/>
            <person name="Wang H."/>
            <person name="Li N."/>
            <person name="Qian L."/>
            <person name="Zhang G."/>
            <person name="Li Y."/>
            <person name="Yang H."/>
            <person name="Liu X."/>
            <person name="Wang J."/>
            <person name="Yin Y."/>
            <person name="Wang J."/>
        </authorList>
    </citation>
    <scope>NUCLEOTIDE SEQUENCE [LARGE SCALE GENOMIC DNA]</scope>
    <source>
        <strain evidence="1">05x7-T-G4-1.051#20</strain>
    </source>
</reference>
<gene>
    <name evidence="1" type="ORF">CGI_10017340</name>
</gene>
<accession>K1QNQ1</accession>
<organism evidence="1">
    <name type="scientific">Magallana gigas</name>
    <name type="common">Pacific oyster</name>
    <name type="synonym">Crassostrea gigas</name>
    <dbReference type="NCBI Taxonomy" id="29159"/>
    <lineage>
        <taxon>Eukaryota</taxon>
        <taxon>Metazoa</taxon>
        <taxon>Spiralia</taxon>
        <taxon>Lophotrochozoa</taxon>
        <taxon>Mollusca</taxon>
        <taxon>Bivalvia</taxon>
        <taxon>Autobranchia</taxon>
        <taxon>Pteriomorphia</taxon>
        <taxon>Ostreida</taxon>
        <taxon>Ostreoidea</taxon>
        <taxon>Ostreidae</taxon>
        <taxon>Magallana</taxon>
    </lineage>
</organism>
<evidence type="ECO:0000313" key="1">
    <source>
        <dbReference type="EMBL" id="EKC23176.1"/>
    </source>
</evidence>